<organism evidence="1 2">
    <name type="scientific">Thalassiosira oceanica</name>
    <name type="common">Marine diatom</name>
    <dbReference type="NCBI Taxonomy" id="159749"/>
    <lineage>
        <taxon>Eukaryota</taxon>
        <taxon>Sar</taxon>
        <taxon>Stramenopiles</taxon>
        <taxon>Ochrophyta</taxon>
        <taxon>Bacillariophyta</taxon>
        <taxon>Coscinodiscophyceae</taxon>
        <taxon>Thalassiosirophycidae</taxon>
        <taxon>Thalassiosirales</taxon>
        <taxon>Thalassiosiraceae</taxon>
        <taxon>Thalassiosira</taxon>
    </lineage>
</organism>
<dbReference type="OrthoDB" id="118154at2759"/>
<dbReference type="EMBL" id="AGNL01029781">
    <property type="protein sequence ID" value="EJK57027.1"/>
    <property type="molecule type" value="Genomic_DNA"/>
</dbReference>
<sequence length="34" mass="3615">MDKNALSRATDSSSAPTPGYLYNDIARSLVTPMA</sequence>
<dbReference type="AlphaFoldDB" id="K0SEF9"/>
<name>K0SEF9_THAOC</name>
<feature type="non-terminal residue" evidence="1">
    <location>
        <position position="34"/>
    </location>
</feature>
<dbReference type="Proteomes" id="UP000266841">
    <property type="component" value="Unassembled WGS sequence"/>
</dbReference>
<protein>
    <submittedName>
        <fullName evidence="1">Uncharacterized protein</fullName>
    </submittedName>
</protein>
<keyword evidence="2" id="KW-1185">Reference proteome</keyword>
<comment type="caution">
    <text evidence="1">The sequence shown here is derived from an EMBL/GenBank/DDBJ whole genome shotgun (WGS) entry which is preliminary data.</text>
</comment>
<gene>
    <name evidence="1" type="ORF">THAOC_22975</name>
</gene>
<reference evidence="1 2" key="1">
    <citation type="journal article" date="2012" name="Genome Biol.">
        <title>Genome and low-iron response of an oceanic diatom adapted to chronic iron limitation.</title>
        <authorList>
            <person name="Lommer M."/>
            <person name="Specht M."/>
            <person name="Roy A.S."/>
            <person name="Kraemer L."/>
            <person name="Andreson R."/>
            <person name="Gutowska M.A."/>
            <person name="Wolf J."/>
            <person name="Bergner S.V."/>
            <person name="Schilhabel M.B."/>
            <person name="Klostermeier U.C."/>
            <person name="Beiko R.G."/>
            <person name="Rosenstiel P."/>
            <person name="Hippler M."/>
            <person name="Laroche J."/>
        </authorList>
    </citation>
    <scope>NUCLEOTIDE SEQUENCE [LARGE SCALE GENOMIC DNA]</scope>
    <source>
        <strain evidence="1 2">CCMP1005</strain>
    </source>
</reference>
<accession>K0SEF9</accession>
<evidence type="ECO:0000313" key="2">
    <source>
        <dbReference type="Proteomes" id="UP000266841"/>
    </source>
</evidence>
<proteinExistence type="predicted"/>
<evidence type="ECO:0000313" key="1">
    <source>
        <dbReference type="EMBL" id="EJK57027.1"/>
    </source>
</evidence>